<name>A0A0W0XHH4_9GAMM</name>
<evidence type="ECO:0000313" key="3">
    <source>
        <dbReference type="EMBL" id="KTD44014.1"/>
    </source>
</evidence>
<dbReference type="SUPFAM" id="SSF103481">
    <property type="entry name" value="Multidrug resistance efflux transporter EmrE"/>
    <property type="match status" value="2"/>
</dbReference>
<accession>A0A0W0XHH4</accession>
<protein>
    <submittedName>
        <fullName evidence="3">Transmembrane protein</fullName>
    </submittedName>
</protein>
<dbReference type="PANTHER" id="PTHR12715:SF4">
    <property type="entry name" value="EAMA DOMAIN-CONTAINING PROTEIN"/>
    <property type="match status" value="1"/>
</dbReference>
<keyword evidence="1" id="KW-0472">Membrane</keyword>
<dbReference type="EMBL" id="LNYP01000005">
    <property type="protein sequence ID" value="KTD44014.1"/>
    <property type="molecule type" value="Genomic_DNA"/>
</dbReference>
<keyword evidence="1" id="KW-1133">Transmembrane helix</keyword>
<dbReference type="InterPro" id="IPR037185">
    <property type="entry name" value="EmrE-like"/>
</dbReference>
<evidence type="ECO:0000256" key="1">
    <source>
        <dbReference type="SAM" id="Phobius"/>
    </source>
</evidence>
<keyword evidence="1 3" id="KW-0812">Transmembrane</keyword>
<proteinExistence type="predicted"/>
<feature type="transmembrane region" description="Helical" evidence="1">
    <location>
        <begin position="266"/>
        <end position="284"/>
    </location>
</feature>
<dbReference type="PATRIC" id="fig|29423.5.peg.282"/>
<dbReference type="Gene3D" id="1.10.3730.20">
    <property type="match status" value="1"/>
</dbReference>
<feature type="transmembrane region" description="Helical" evidence="1">
    <location>
        <begin position="180"/>
        <end position="200"/>
    </location>
</feature>
<dbReference type="InterPro" id="IPR000620">
    <property type="entry name" value="EamA_dom"/>
</dbReference>
<organism evidence="3 4">
    <name type="scientific">Legionella oakridgensis</name>
    <dbReference type="NCBI Taxonomy" id="29423"/>
    <lineage>
        <taxon>Bacteria</taxon>
        <taxon>Pseudomonadati</taxon>
        <taxon>Pseudomonadota</taxon>
        <taxon>Gammaproteobacteria</taxon>
        <taxon>Legionellales</taxon>
        <taxon>Legionellaceae</taxon>
        <taxon>Legionella</taxon>
    </lineage>
</organism>
<dbReference type="Proteomes" id="UP000054858">
    <property type="component" value="Unassembled WGS sequence"/>
</dbReference>
<sequence>MTSFKINCMLATTILLWSSAFVGIRIGLVAFTPGSLALLRFLVASVCMLLIYLNLPSCGKMHWRHRLRLLLLGMIGIGIYNICLNYGELSVSAGVASFIIGLMPVMTLLLSIFFLKERPTFKMWLGIAISFLGLSCMAFAENAHASAGHGMLAILLSALTGAVFTVRLKHYLNYYHPIKVAAWTIWGGTLFLMMFTPMLWQEIQIAPWNATLAGIYMGIFPAALAYIAWSYILNFMPASKAAIYLYTLPVVSTLLGFILLHEQPAFVSFTGGLLVLTGAFLASYQRQDLPAVLQEKPEKEIAME</sequence>
<feature type="domain" description="EamA" evidence="2">
    <location>
        <begin position="7"/>
        <end position="137"/>
    </location>
</feature>
<feature type="transmembrane region" description="Helical" evidence="1">
    <location>
        <begin position="93"/>
        <end position="114"/>
    </location>
</feature>
<feature type="transmembrane region" description="Helical" evidence="1">
    <location>
        <begin position="7"/>
        <end position="31"/>
    </location>
</feature>
<dbReference type="PANTHER" id="PTHR12715">
    <property type="entry name" value="TRANSPORTER, DRUG/METABOLITE EXPORTER FAMILY"/>
    <property type="match status" value="1"/>
</dbReference>
<dbReference type="Pfam" id="PF00892">
    <property type="entry name" value="EamA"/>
    <property type="match status" value="2"/>
</dbReference>
<comment type="caution">
    <text evidence="3">The sequence shown here is derived from an EMBL/GenBank/DDBJ whole genome shotgun (WGS) entry which is preliminary data.</text>
</comment>
<reference evidence="3 4" key="1">
    <citation type="submission" date="2015-11" db="EMBL/GenBank/DDBJ databases">
        <title>Genomic analysis of 38 Legionella species identifies large and diverse effector repertoires.</title>
        <authorList>
            <person name="Burstein D."/>
            <person name="Amaro F."/>
            <person name="Zusman T."/>
            <person name="Lifshitz Z."/>
            <person name="Cohen O."/>
            <person name="Gilbert J.A."/>
            <person name="Pupko T."/>
            <person name="Shuman H.A."/>
            <person name="Segal G."/>
        </authorList>
    </citation>
    <scope>NUCLEOTIDE SEQUENCE [LARGE SCALE GENOMIC DNA]</scope>
    <source>
        <strain evidence="3 4">Oak Ridge-10</strain>
    </source>
</reference>
<feature type="transmembrane region" description="Helical" evidence="1">
    <location>
        <begin position="241"/>
        <end position="260"/>
    </location>
</feature>
<evidence type="ECO:0000313" key="4">
    <source>
        <dbReference type="Proteomes" id="UP000054858"/>
    </source>
</evidence>
<dbReference type="RefSeq" id="WP_025385181.1">
    <property type="nucleotide sequence ID" value="NZ_KV441805.1"/>
</dbReference>
<dbReference type="AlphaFoldDB" id="A0A0W0XHH4"/>
<feature type="transmembrane region" description="Helical" evidence="1">
    <location>
        <begin position="206"/>
        <end position="229"/>
    </location>
</feature>
<feature type="transmembrane region" description="Helical" evidence="1">
    <location>
        <begin position="67"/>
        <end position="87"/>
    </location>
</feature>
<feature type="transmembrane region" description="Helical" evidence="1">
    <location>
        <begin position="121"/>
        <end position="140"/>
    </location>
</feature>
<dbReference type="GO" id="GO:0016020">
    <property type="term" value="C:membrane"/>
    <property type="evidence" value="ECO:0007669"/>
    <property type="project" value="InterPro"/>
</dbReference>
<evidence type="ECO:0000259" key="2">
    <source>
        <dbReference type="Pfam" id="PF00892"/>
    </source>
</evidence>
<gene>
    <name evidence="3" type="ORF">Loak_0274</name>
</gene>
<feature type="transmembrane region" description="Helical" evidence="1">
    <location>
        <begin position="146"/>
        <end position="168"/>
    </location>
</feature>
<feature type="domain" description="EamA" evidence="2">
    <location>
        <begin position="150"/>
        <end position="283"/>
    </location>
</feature>
<feature type="transmembrane region" description="Helical" evidence="1">
    <location>
        <begin position="37"/>
        <end position="55"/>
    </location>
</feature>
<dbReference type="InterPro" id="IPR052756">
    <property type="entry name" value="Alkyne_AA_exporter"/>
</dbReference>